<keyword evidence="1" id="KW-0732">Signal</keyword>
<organism evidence="3 4">
    <name type="scientific">Methylocucumis oryzae</name>
    <dbReference type="NCBI Taxonomy" id="1632867"/>
    <lineage>
        <taxon>Bacteria</taxon>
        <taxon>Pseudomonadati</taxon>
        <taxon>Pseudomonadota</taxon>
        <taxon>Gammaproteobacteria</taxon>
        <taxon>Methylococcales</taxon>
        <taxon>Methylococcaceae</taxon>
        <taxon>Methylocucumis</taxon>
    </lineage>
</organism>
<dbReference type="Gene3D" id="2.60.120.1220">
    <property type="match status" value="1"/>
</dbReference>
<evidence type="ECO:0000313" key="4">
    <source>
        <dbReference type="Proteomes" id="UP000033684"/>
    </source>
</evidence>
<feature type="chain" id="PRO_5002462580" description="Copper(I)-binding protein CorA domain-containing protein" evidence="1">
    <location>
        <begin position="27"/>
        <end position="212"/>
    </location>
</feature>
<accession>A0A0F3IJR1</accession>
<dbReference type="RefSeq" id="WP_045778860.1">
    <property type="nucleotide sequence ID" value="NZ_LAJX01000076.1"/>
</dbReference>
<dbReference type="EMBL" id="LAJX01000076">
    <property type="protein sequence ID" value="KJV06912.1"/>
    <property type="molecule type" value="Genomic_DNA"/>
</dbReference>
<feature type="signal peptide" evidence="1">
    <location>
        <begin position="1"/>
        <end position="26"/>
    </location>
</feature>
<name>A0A0F3IJR1_9GAMM</name>
<dbReference type="Proteomes" id="UP000033684">
    <property type="component" value="Unassembled WGS sequence"/>
</dbReference>
<dbReference type="OrthoDB" id="5565434at2"/>
<feature type="domain" description="Copper(I)-binding protein CorA" evidence="2">
    <location>
        <begin position="34"/>
        <end position="194"/>
    </location>
</feature>
<proteinExistence type="predicted"/>
<evidence type="ECO:0000259" key="2">
    <source>
        <dbReference type="Pfam" id="PF18252"/>
    </source>
</evidence>
<sequence length="212" mass="22911">MNTTPFKQLASLLCLSASLVTVSAHAATRPSSIVKFDSTTTEATFSAKVSSWRDPAFGDMGWTHSSAWGTVHAKRNQIVTIKIVSADAGLHPGVTFWLRGKDDTAPNKYVVDHFYPQNANFTEFGASDETSGKSIGNIIMRHIAHGYDADGNSENVSEMNPITDGVAGQLELSFKATASRYYQFVVGGFNPDEGVDASIKHDFKVTVTVSDE</sequence>
<evidence type="ECO:0000256" key="1">
    <source>
        <dbReference type="SAM" id="SignalP"/>
    </source>
</evidence>
<keyword evidence="4" id="KW-1185">Reference proteome</keyword>
<dbReference type="InterPro" id="IPR041007">
    <property type="entry name" value="Cu_bind_CorA"/>
</dbReference>
<evidence type="ECO:0000313" key="3">
    <source>
        <dbReference type="EMBL" id="KJV06912.1"/>
    </source>
</evidence>
<comment type="caution">
    <text evidence="3">The sequence shown here is derived from an EMBL/GenBank/DDBJ whole genome shotgun (WGS) entry which is preliminary data.</text>
</comment>
<gene>
    <name evidence="3" type="ORF">VZ94_08235</name>
</gene>
<reference evidence="3 4" key="2">
    <citation type="journal article" date="2016" name="Microb. Ecol.">
        <title>Genome Characteristics of a Novel Type I Methanotroph (Sn10-6) Isolated from a Flooded Indian Rice Field.</title>
        <authorList>
            <person name="Rahalkar M.C."/>
            <person name="Pandit P.S."/>
            <person name="Dhakephalkar P.K."/>
            <person name="Pore S."/>
            <person name="Arora P."/>
            <person name="Kapse N."/>
        </authorList>
    </citation>
    <scope>NUCLEOTIDE SEQUENCE [LARGE SCALE GENOMIC DNA]</scope>
    <source>
        <strain evidence="3 4">Sn10-6</strain>
    </source>
</reference>
<protein>
    <recommendedName>
        <fullName evidence="2">Copper(I)-binding protein CorA domain-containing protein</fullName>
    </recommendedName>
</protein>
<dbReference type="Pfam" id="PF18252">
    <property type="entry name" value="Cu_bind_CorA"/>
    <property type="match status" value="1"/>
</dbReference>
<reference evidence="4" key="1">
    <citation type="submission" date="2015-03" db="EMBL/GenBank/DDBJ databases">
        <title>Draft genome sequence of a novel methanotroph (Sn10-6) isolated from flooded ricefield rhizosphere in India.</title>
        <authorList>
            <person name="Pandit P.S."/>
            <person name="Pore S.D."/>
            <person name="Arora P."/>
            <person name="Kapse N.G."/>
            <person name="Dhakephalkar P.K."/>
            <person name="Rahalkar M.C."/>
        </authorList>
    </citation>
    <scope>NUCLEOTIDE SEQUENCE [LARGE SCALE GENOMIC DNA]</scope>
    <source>
        <strain evidence="4">Sn10-6</strain>
    </source>
</reference>
<dbReference type="AlphaFoldDB" id="A0A0F3IJR1"/>